<keyword evidence="5 10" id="KW-0443">Lipid metabolism</keyword>
<dbReference type="InterPro" id="IPR003664">
    <property type="entry name" value="FA_synthesis"/>
</dbReference>
<name>A0A160T3S7_9CHLR</name>
<comment type="similarity">
    <text evidence="10">Belongs to the PlsX family.</text>
</comment>
<evidence type="ECO:0000256" key="10">
    <source>
        <dbReference type="HAMAP-Rule" id="MF_00019"/>
    </source>
</evidence>
<dbReference type="PANTHER" id="PTHR30100">
    <property type="entry name" value="FATTY ACID/PHOSPHOLIPID SYNTHESIS PROTEIN PLSX"/>
    <property type="match status" value="1"/>
</dbReference>
<evidence type="ECO:0000256" key="5">
    <source>
        <dbReference type="ARBA" id="ARBA00023098"/>
    </source>
</evidence>
<dbReference type="Proteomes" id="UP000215027">
    <property type="component" value="Chromosome I"/>
</dbReference>
<keyword evidence="12" id="KW-0012">Acyltransferase</keyword>
<evidence type="ECO:0000256" key="1">
    <source>
        <dbReference type="ARBA" id="ARBA00001232"/>
    </source>
</evidence>
<dbReference type="Pfam" id="PF02504">
    <property type="entry name" value="FA_synthesis"/>
    <property type="match status" value="1"/>
</dbReference>
<comment type="subcellular location">
    <subcellularLocation>
        <location evidence="10">Cytoplasm</location>
    </subcellularLocation>
    <text evidence="10">Associated with the membrane possibly through PlsY.</text>
</comment>
<dbReference type="KEGG" id="pbf:CFX0092_A1427"/>
<evidence type="ECO:0000256" key="8">
    <source>
        <dbReference type="ARBA" id="ARBA00024069"/>
    </source>
</evidence>
<dbReference type="AlphaFoldDB" id="A0A160T3S7"/>
<comment type="pathway">
    <text evidence="10">Lipid metabolism; phospholipid metabolism.</text>
</comment>
<sequence>MRIVVDAMGSDDHPGPDVAGAVLAARAFGDAIVLVGDRPRIAAVLAAHDTAGLSIDVIHAAEAIGMKDSPSAAARDKRGSSMHVGLQLVRDGAADAFVSAGNTGAILAVATLRQTGLGRIPGILRPALGVVFPIESKPMLIDNGANADAKPEYLLQFGRMGSIYMARMHDIARPRVALISNGEEEGKGNALIKETIPLMIASGLNYVGNIEPKEFVRGDADVGVVDGFTGNVMMKTAEAVASYMSDTIRKYIMAGTLTKIGGVLARPAFQRVRDQLNPDEVGGAPLLGVNGVVIIAHGRSNAHAMRQAIGQARRVVERGITQAIAEGI</sequence>
<comment type="subunit">
    <text evidence="9 10">Homodimer. Probably interacts with PlsY.</text>
</comment>
<dbReference type="PIRSF" id="PIRSF002465">
    <property type="entry name" value="Phsphlp_syn_PlsX"/>
    <property type="match status" value="1"/>
</dbReference>
<gene>
    <name evidence="10 12" type="primary">plsX</name>
    <name evidence="12" type="ORF">CFX0092_A1427</name>
</gene>
<keyword evidence="13" id="KW-1185">Reference proteome</keyword>
<protein>
    <recommendedName>
        <fullName evidence="8 10">Phosphate acyltransferase</fullName>
        <ecNumber evidence="8 10">2.3.1.274</ecNumber>
    </recommendedName>
    <alternativeName>
        <fullName evidence="10">Acyl-ACP phosphotransacylase</fullName>
    </alternativeName>
    <alternativeName>
        <fullName evidence="10">Acyl-[acyl-carrier-protein]--phosphate acyltransferase</fullName>
    </alternativeName>
    <alternativeName>
        <fullName evidence="10">Phosphate-acyl-ACP acyltransferase</fullName>
    </alternativeName>
</protein>
<evidence type="ECO:0000313" key="13">
    <source>
        <dbReference type="Proteomes" id="UP000215027"/>
    </source>
</evidence>
<dbReference type="Gene3D" id="3.40.718.10">
    <property type="entry name" value="Isopropylmalate Dehydrogenase"/>
    <property type="match status" value="1"/>
</dbReference>
<dbReference type="GO" id="GO:0006633">
    <property type="term" value="P:fatty acid biosynthetic process"/>
    <property type="evidence" value="ECO:0007669"/>
    <property type="project" value="UniProtKB-UniRule"/>
</dbReference>
<keyword evidence="6 10" id="KW-0594">Phospholipid biosynthesis</keyword>
<dbReference type="SUPFAM" id="SSF53659">
    <property type="entry name" value="Isocitrate/Isopropylmalate dehydrogenase-like"/>
    <property type="match status" value="1"/>
</dbReference>
<dbReference type="OrthoDB" id="9806408at2"/>
<organism evidence="12 13">
    <name type="scientific">Candidatus Promineifilum breve</name>
    <dbReference type="NCBI Taxonomy" id="1806508"/>
    <lineage>
        <taxon>Bacteria</taxon>
        <taxon>Bacillati</taxon>
        <taxon>Chloroflexota</taxon>
        <taxon>Ardenticatenia</taxon>
        <taxon>Candidatus Promineifilales</taxon>
        <taxon>Candidatus Promineifilaceae</taxon>
        <taxon>Candidatus Promineifilum</taxon>
    </lineage>
</organism>
<dbReference type="UniPathway" id="UPA00085"/>
<evidence type="ECO:0000256" key="7">
    <source>
        <dbReference type="ARBA" id="ARBA00023264"/>
    </source>
</evidence>
<reference evidence="12" key="1">
    <citation type="submission" date="2016-01" db="EMBL/GenBank/DDBJ databases">
        <authorList>
            <person name="Mcilroy J.S."/>
            <person name="Karst M S."/>
            <person name="Albertsen M."/>
        </authorList>
    </citation>
    <scope>NUCLEOTIDE SEQUENCE</scope>
    <source>
        <strain evidence="12">Cfx-K</strain>
    </source>
</reference>
<evidence type="ECO:0000256" key="4">
    <source>
        <dbReference type="ARBA" id="ARBA00022679"/>
    </source>
</evidence>
<dbReference type="GO" id="GO:0005737">
    <property type="term" value="C:cytoplasm"/>
    <property type="evidence" value="ECO:0007669"/>
    <property type="project" value="UniProtKB-SubCell"/>
</dbReference>
<comment type="catalytic activity">
    <reaction evidence="1 10">
        <text>a fatty acyl-[ACP] + phosphate = an acyl phosphate + holo-[ACP]</text>
        <dbReference type="Rhea" id="RHEA:42292"/>
        <dbReference type="Rhea" id="RHEA-COMP:9685"/>
        <dbReference type="Rhea" id="RHEA-COMP:14125"/>
        <dbReference type="ChEBI" id="CHEBI:43474"/>
        <dbReference type="ChEBI" id="CHEBI:59918"/>
        <dbReference type="ChEBI" id="CHEBI:64479"/>
        <dbReference type="ChEBI" id="CHEBI:138651"/>
        <dbReference type="EC" id="2.3.1.274"/>
    </reaction>
</comment>
<evidence type="ECO:0000313" key="12">
    <source>
        <dbReference type="EMBL" id="CUS03305.2"/>
    </source>
</evidence>
<dbReference type="EMBL" id="LN890655">
    <property type="protein sequence ID" value="CUS03305.2"/>
    <property type="molecule type" value="Genomic_DNA"/>
</dbReference>
<evidence type="ECO:0000256" key="6">
    <source>
        <dbReference type="ARBA" id="ARBA00023209"/>
    </source>
</evidence>
<keyword evidence="7 10" id="KW-1208">Phospholipid metabolism</keyword>
<dbReference type="InterPro" id="IPR012281">
    <property type="entry name" value="Phospholipid_synth_PlsX-like"/>
</dbReference>
<proteinExistence type="inferred from homology"/>
<dbReference type="HAMAP" id="MF_00019">
    <property type="entry name" value="PlsX"/>
    <property type="match status" value="1"/>
</dbReference>
<keyword evidence="4 10" id="KW-0808">Transferase</keyword>
<feature type="domain" description="Cyclic nucleotide-binding" evidence="11">
    <location>
        <begin position="1"/>
        <end position="56"/>
    </location>
</feature>
<evidence type="ECO:0000259" key="11">
    <source>
        <dbReference type="PROSITE" id="PS50042"/>
    </source>
</evidence>
<dbReference type="EC" id="2.3.1.274" evidence="8 10"/>
<dbReference type="RefSeq" id="WP_095042817.1">
    <property type="nucleotide sequence ID" value="NZ_LN890655.1"/>
</dbReference>
<dbReference type="PANTHER" id="PTHR30100:SF1">
    <property type="entry name" value="PHOSPHATE ACYLTRANSFERASE"/>
    <property type="match status" value="1"/>
</dbReference>
<comment type="function">
    <text evidence="10">Catalyzes the reversible formation of acyl-phosphate (acyl-PO(4)) from acyl-[acyl-carrier-protein] (acyl-ACP). This enzyme utilizes acyl-ACP as fatty acyl donor, but not acyl-CoA.</text>
</comment>
<dbReference type="GO" id="GO:0043811">
    <property type="term" value="F:phosphate:acyl-[acyl carrier protein] acyltransferase activity"/>
    <property type="evidence" value="ECO:0007669"/>
    <property type="project" value="UniProtKB-UniRule"/>
</dbReference>
<accession>A0A160T3S7</accession>
<evidence type="ECO:0000256" key="2">
    <source>
        <dbReference type="ARBA" id="ARBA00022490"/>
    </source>
</evidence>
<dbReference type="GO" id="GO:0008654">
    <property type="term" value="P:phospholipid biosynthetic process"/>
    <property type="evidence" value="ECO:0007669"/>
    <property type="project" value="UniProtKB-KW"/>
</dbReference>
<keyword evidence="3 10" id="KW-0444">Lipid biosynthesis</keyword>
<dbReference type="PROSITE" id="PS50042">
    <property type="entry name" value="CNMP_BINDING_3"/>
    <property type="match status" value="1"/>
</dbReference>
<evidence type="ECO:0000256" key="3">
    <source>
        <dbReference type="ARBA" id="ARBA00022516"/>
    </source>
</evidence>
<keyword evidence="2 10" id="KW-0963">Cytoplasm</keyword>
<dbReference type="NCBIfam" id="TIGR00182">
    <property type="entry name" value="plsX"/>
    <property type="match status" value="1"/>
</dbReference>
<evidence type="ECO:0000256" key="9">
    <source>
        <dbReference type="ARBA" id="ARBA00046608"/>
    </source>
</evidence>
<dbReference type="InterPro" id="IPR000595">
    <property type="entry name" value="cNMP-bd_dom"/>
</dbReference>